<comment type="caution">
    <text evidence="1">The sequence shown here is derived from an EMBL/GenBank/DDBJ whole genome shotgun (WGS) entry which is preliminary data.</text>
</comment>
<keyword evidence="2" id="KW-1185">Reference proteome</keyword>
<evidence type="ECO:0000313" key="1">
    <source>
        <dbReference type="EMBL" id="OUM75826.1"/>
    </source>
</evidence>
<dbReference type="RefSeq" id="WP_087264319.1">
    <property type="nucleotide sequence ID" value="NZ_JBJGBV010000001.1"/>
</dbReference>
<dbReference type="Proteomes" id="UP000195440">
    <property type="component" value="Unassembled WGS sequence"/>
</dbReference>
<reference evidence="1 2" key="1">
    <citation type="journal article" date="2017" name="Syst. Appl. Microbiol.">
        <title>Pseudomonas caspiana sp. nov., a citrus pathogen in the Pseudomonas syringae phylogenetic group.</title>
        <authorList>
            <person name="Busquets A."/>
            <person name="Gomila M."/>
            <person name="Beiki F."/>
            <person name="Mulet M."/>
            <person name="Rahimian H."/>
            <person name="Garcia-Valdes E."/>
            <person name="Lalucat J."/>
        </authorList>
    </citation>
    <scope>NUCLEOTIDE SEQUENCE [LARGE SCALE GENOMIC DNA]</scope>
    <source>
        <strain evidence="1 2">FBF102</strain>
    </source>
</reference>
<proteinExistence type="predicted"/>
<evidence type="ECO:0000313" key="2">
    <source>
        <dbReference type="Proteomes" id="UP000195440"/>
    </source>
</evidence>
<gene>
    <name evidence="1" type="ORF">AUC60_01600</name>
</gene>
<accession>A0A1Y3P7J6</accession>
<organism evidence="1 2">
    <name type="scientific">Pseudomonas caspiana</name>
    <dbReference type="NCBI Taxonomy" id="1451454"/>
    <lineage>
        <taxon>Bacteria</taxon>
        <taxon>Pseudomonadati</taxon>
        <taxon>Pseudomonadota</taxon>
        <taxon>Gammaproteobacteria</taxon>
        <taxon>Pseudomonadales</taxon>
        <taxon>Pseudomonadaceae</taxon>
        <taxon>Pseudomonas</taxon>
    </lineage>
</organism>
<dbReference type="AlphaFoldDB" id="A0A1Y3P7J6"/>
<protein>
    <submittedName>
        <fullName evidence="1">Uncharacterized protein</fullName>
    </submittedName>
</protein>
<sequence length="94" mass="10265">MNVREMIELLSAFDPTVEYDGQYQKVKAVQAQVMLTDGASWGDYQGAEALKVNPLYPASEEEQELNVASPREVVVAIWGSLPPSGLGVDPKRKG</sequence>
<dbReference type="EMBL" id="LOHF01000001">
    <property type="protein sequence ID" value="OUM75826.1"/>
    <property type="molecule type" value="Genomic_DNA"/>
</dbReference>
<name>A0A1Y3P7J6_9PSED</name>